<dbReference type="RefSeq" id="WP_068122026.1">
    <property type="nucleotide sequence ID" value="NZ_CCXJ01000466.1"/>
</dbReference>
<evidence type="ECO:0000313" key="2">
    <source>
        <dbReference type="Proteomes" id="UP001240447"/>
    </source>
</evidence>
<dbReference type="Proteomes" id="UP001240447">
    <property type="component" value="Unassembled WGS sequence"/>
</dbReference>
<reference evidence="1 2" key="1">
    <citation type="submission" date="2023-07" db="EMBL/GenBank/DDBJ databases">
        <title>Sequencing the genomes of 1000 actinobacteria strains.</title>
        <authorList>
            <person name="Klenk H.-P."/>
        </authorList>
    </citation>
    <scope>NUCLEOTIDE SEQUENCE [LARGE SCALE GENOMIC DNA]</scope>
    <source>
        <strain evidence="1 2">GD13</strain>
    </source>
</reference>
<organism evidence="1 2">
    <name type="scientific">Nocardioides massiliensis</name>
    <dbReference type="NCBI Taxonomy" id="1325935"/>
    <lineage>
        <taxon>Bacteria</taxon>
        <taxon>Bacillati</taxon>
        <taxon>Actinomycetota</taxon>
        <taxon>Actinomycetes</taxon>
        <taxon>Propionibacteriales</taxon>
        <taxon>Nocardioidaceae</taxon>
        <taxon>Nocardioides</taxon>
    </lineage>
</organism>
<comment type="caution">
    <text evidence="1">The sequence shown here is derived from an EMBL/GenBank/DDBJ whole genome shotgun (WGS) entry which is preliminary data.</text>
</comment>
<name>A0ABT9NJ16_9ACTN</name>
<evidence type="ECO:0000313" key="1">
    <source>
        <dbReference type="EMBL" id="MDP9820403.1"/>
    </source>
</evidence>
<accession>A0ABT9NJ16</accession>
<proteinExistence type="predicted"/>
<protein>
    <submittedName>
        <fullName evidence="1">Uncharacterized protein</fullName>
    </submittedName>
</protein>
<sequence>MTDLLTLLREHDLPPRWDGRAVVWEGWEYAPITTLHLHMRPDVCEGCGMPTMERGFPCWSTNKGLRADSARLTHDDYRAEEEARARLPFRVKGKMPRYWWIELHAFRCHHCQLDTVWDTATDEWWVLDHTDYGDDGSVSS</sequence>
<dbReference type="EMBL" id="JAUSQM010000001">
    <property type="protein sequence ID" value="MDP9820403.1"/>
    <property type="molecule type" value="Genomic_DNA"/>
</dbReference>
<gene>
    <name evidence="1" type="ORF">J2S59_000212</name>
</gene>
<keyword evidence="2" id="KW-1185">Reference proteome</keyword>